<protein>
    <submittedName>
        <fullName evidence="4">Imelysin family protein</fullName>
    </submittedName>
</protein>
<feature type="domain" description="Imelysin-like" evidence="3">
    <location>
        <begin position="37"/>
        <end position="360"/>
    </location>
</feature>
<dbReference type="InterPro" id="IPR038352">
    <property type="entry name" value="Imelysin_sf"/>
</dbReference>
<dbReference type="Proteomes" id="UP001232019">
    <property type="component" value="Chromosome"/>
</dbReference>
<dbReference type="GO" id="GO:0030313">
    <property type="term" value="C:cell envelope"/>
    <property type="evidence" value="ECO:0007669"/>
    <property type="project" value="UniProtKB-SubCell"/>
</dbReference>
<dbReference type="Gene3D" id="1.20.1420.20">
    <property type="entry name" value="M75 peptidase, HXXE motif"/>
    <property type="match status" value="1"/>
</dbReference>
<gene>
    <name evidence="4" type="ORF">QYS47_12415</name>
</gene>
<keyword evidence="2" id="KW-0732">Signal</keyword>
<proteinExistence type="predicted"/>
<accession>A0AA49GCV8</accession>
<name>A0AA49GCV8_9BACT</name>
<dbReference type="AlphaFoldDB" id="A0AA49GCV8"/>
<dbReference type="InterPro" id="IPR018976">
    <property type="entry name" value="Imelysin-like"/>
</dbReference>
<sequence>MNKAVTLLAAIVLLFSCNSEEKVSKEDIIENYAQIVYASYQDTYDQAEKLKQEIEVFINEPSDDGLQACKEAWLMAREAYGQTEAFRFYGGPIDGENGPEGQINAWPLDEAYIDYVASDNNNANIINSPEQYPEINAEFIASMNEKGSETNVSSGYHAIEFLLWGQDLSDGAGAGQRPYTDYIPADEAHRIHAERRQTYLLETAKLLLHDLNTVKQEWEPNQDNYRAEFTSNPEESLKKIFSGLGKLSKGELAGERMFVAYDLKSKEDEHSCFSDNTHRDIITNEKGIQNVYLGEYKMLNSDSTVNGPGVYHLLKSEDPELAENLKETIAKGLASSKKIEAPFDQQIKNPEGRKQIAATISLFRKQGDLFAVAANKFGFKFDPEAI</sequence>
<evidence type="ECO:0000256" key="1">
    <source>
        <dbReference type="ARBA" id="ARBA00004196"/>
    </source>
</evidence>
<reference evidence="4" key="1">
    <citation type="submission" date="2023-08" db="EMBL/GenBank/DDBJ databases">
        <title>Comparative genomics and taxonomic characterization of three novel marine species of genus Marivirga.</title>
        <authorList>
            <person name="Muhammad N."/>
            <person name="Kim S.-G."/>
        </authorList>
    </citation>
    <scope>NUCLEOTIDE SEQUENCE</scope>
    <source>
        <strain evidence="4">BKB1-2</strain>
    </source>
</reference>
<evidence type="ECO:0000313" key="4">
    <source>
        <dbReference type="EMBL" id="WKK82744.1"/>
    </source>
</evidence>
<dbReference type="CDD" id="cd14657">
    <property type="entry name" value="Imelysin_IrpA-like"/>
    <property type="match status" value="1"/>
</dbReference>
<evidence type="ECO:0000256" key="2">
    <source>
        <dbReference type="ARBA" id="ARBA00022729"/>
    </source>
</evidence>
<dbReference type="RefSeq" id="WP_302128304.1">
    <property type="nucleotide sequence ID" value="NZ_CP129968.2"/>
</dbReference>
<dbReference type="EMBL" id="CP129968">
    <property type="protein sequence ID" value="WKK82744.1"/>
    <property type="molecule type" value="Genomic_DNA"/>
</dbReference>
<evidence type="ECO:0000259" key="3">
    <source>
        <dbReference type="Pfam" id="PF09375"/>
    </source>
</evidence>
<organism evidence="4">
    <name type="scientific">Marivirga arenosa</name>
    <dbReference type="NCBI Taxonomy" id="3059076"/>
    <lineage>
        <taxon>Bacteria</taxon>
        <taxon>Pseudomonadati</taxon>
        <taxon>Bacteroidota</taxon>
        <taxon>Cytophagia</taxon>
        <taxon>Cytophagales</taxon>
        <taxon>Marivirgaceae</taxon>
        <taxon>Marivirga</taxon>
    </lineage>
</organism>
<comment type="subcellular location">
    <subcellularLocation>
        <location evidence="1">Cell envelope</location>
    </subcellularLocation>
</comment>
<dbReference type="KEGG" id="marp:QYS47_12415"/>
<dbReference type="PROSITE" id="PS51257">
    <property type="entry name" value="PROKAR_LIPOPROTEIN"/>
    <property type="match status" value="1"/>
</dbReference>
<dbReference type="Pfam" id="PF09375">
    <property type="entry name" value="Peptidase_M75"/>
    <property type="match status" value="1"/>
</dbReference>